<comment type="similarity">
    <text evidence="1">Belongs to the plant acyltransferase family.</text>
</comment>
<dbReference type="InterPro" id="IPR023213">
    <property type="entry name" value="CAT-like_dom_sf"/>
</dbReference>
<keyword evidence="3" id="KW-0012">Acyltransferase</keyword>
<dbReference type="Proteomes" id="UP000245207">
    <property type="component" value="Unassembled WGS sequence"/>
</dbReference>
<dbReference type="PANTHER" id="PTHR31623:SF110">
    <property type="entry name" value="VINORINE SYNTHASE-LIKE"/>
    <property type="match status" value="1"/>
</dbReference>
<sequence length="626" mass="69704">MEIEIISKEFIKPSSPTPPHLKTFKLSVLDQIPNVPYGSLILFYPNLNGNNLSEALEKSVLLKKSLSKTLTQFYPLAGMIQKDYSIECNDFGASYVSALVHLSLENFLVHPDHQMMHRFLPLEPSSLDESSEFAHVTHVQVSIFKCGGIAIGACVSHKVVDASGVYMFLKGWANMTCGDKEVVYPNLGSPSLFPAKSLWLRDMSMAISQLLLKEGRCVTKRFVFSSDALATLKIEVARKGVQQPSRVEVVSALIWECAMEASKEAYGSEKPSLLTHAVNLRRKVATTLSEDILGNMVWFAGAVSPPSNEKTLHDLVKMVRESFMKISVEFVRKAQGDEGHVEMQKSLQEIWEIDSKEMGINSYNFTSWCKMSFYEIDFGWGKPIWLAGVVDEGAPVFINIVNLVDTKDGVTDEVEAENQHDADENQLVNTEQEDPIEAGNDPDPVPATETQSVLRRSSRAPTMPIRFNDFVMGSSSRTSTTCDLELVSRAQVHHNGLEGDQTPVTPVTYTRRRKKKMVEGETSRPHTAVADSKAALQYQGKLMFGRAEKSDKNKSEKGRGRNSSGGNGKGQNKSRGVTDELEAENQEAENQHDADENQLVNTEQKKTQSRLGMTLTLFLRQKLNLF</sequence>
<evidence type="ECO:0000256" key="4">
    <source>
        <dbReference type="SAM" id="MobiDB-lite"/>
    </source>
</evidence>
<feature type="region of interest" description="Disordered" evidence="4">
    <location>
        <begin position="414"/>
        <end position="459"/>
    </location>
</feature>
<gene>
    <name evidence="5" type="ORF">CTI12_AA507680</name>
</gene>
<name>A0A2U1LC25_ARTAN</name>
<feature type="compositionally biased region" description="Basic and acidic residues" evidence="4">
    <location>
        <begin position="546"/>
        <end position="559"/>
    </location>
</feature>
<accession>A0A2U1LC25</accession>
<evidence type="ECO:0000313" key="5">
    <source>
        <dbReference type="EMBL" id="PWA46544.1"/>
    </source>
</evidence>
<dbReference type="Pfam" id="PF02458">
    <property type="entry name" value="Transferase"/>
    <property type="match status" value="1"/>
</dbReference>
<dbReference type="Gene3D" id="3.30.559.10">
    <property type="entry name" value="Chloramphenicol acetyltransferase-like domain"/>
    <property type="match status" value="2"/>
</dbReference>
<dbReference type="EMBL" id="PKPP01010234">
    <property type="protein sequence ID" value="PWA46544.1"/>
    <property type="molecule type" value="Genomic_DNA"/>
</dbReference>
<dbReference type="OrthoDB" id="1932220at2759"/>
<dbReference type="PANTHER" id="PTHR31623">
    <property type="entry name" value="F21J9.9"/>
    <property type="match status" value="1"/>
</dbReference>
<protein>
    <submittedName>
        <fullName evidence="5">Chloramphenicol acetyltransferase-like domain-containing protein</fullName>
    </submittedName>
</protein>
<feature type="region of interest" description="Disordered" evidence="4">
    <location>
        <begin position="510"/>
        <end position="609"/>
    </location>
</feature>
<evidence type="ECO:0000256" key="2">
    <source>
        <dbReference type="ARBA" id="ARBA00022679"/>
    </source>
</evidence>
<evidence type="ECO:0000313" key="6">
    <source>
        <dbReference type="Proteomes" id="UP000245207"/>
    </source>
</evidence>
<organism evidence="5 6">
    <name type="scientific">Artemisia annua</name>
    <name type="common">Sweet wormwood</name>
    <dbReference type="NCBI Taxonomy" id="35608"/>
    <lineage>
        <taxon>Eukaryota</taxon>
        <taxon>Viridiplantae</taxon>
        <taxon>Streptophyta</taxon>
        <taxon>Embryophyta</taxon>
        <taxon>Tracheophyta</taxon>
        <taxon>Spermatophyta</taxon>
        <taxon>Magnoliopsida</taxon>
        <taxon>eudicotyledons</taxon>
        <taxon>Gunneridae</taxon>
        <taxon>Pentapetalae</taxon>
        <taxon>asterids</taxon>
        <taxon>campanulids</taxon>
        <taxon>Asterales</taxon>
        <taxon>Asteraceae</taxon>
        <taxon>Asteroideae</taxon>
        <taxon>Anthemideae</taxon>
        <taxon>Artemisiinae</taxon>
        <taxon>Artemisia</taxon>
    </lineage>
</organism>
<dbReference type="AlphaFoldDB" id="A0A2U1LC25"/>
<keyword evidence="6" id="KW-1185">Reference proteome</keyword>
<evidence type="ECO:0000256" key="3">
    <source>
        <dbReference type="ARBA" id="ARBA00023315"/>
    </source>
</evidence>
<evidence type="ECO:0000256" key="1">
    <source>
        <dbReference type="ARBA" id="ARBA00009861"/>
    </source>
</evidence>
<proteinExistence type="inferred from homology"/>
<keyword evidence="2 5" id="KW-0808">Transferase</keyword>
<dbReference type="GO" id="GO:0016746">
    <property type="term" value="F:acyltransferase activity"/>
    <property type="evidence" value="ECO:0007669"/>
    <property type="project" value="UniProtKB-KW"/>
</dbReference>
<dbReference type="STRING" id="35608.A0A2U1LC25"/>
<reference evidence="5 6" key="1">
    <citation type="journal article" date="2018" name="Mol. Plant">
        <title>The genome of Artemisia annua provides insight into the evolution of Asteraceae family and artemisinin biosynthesis.</title>
        <authorList>
            <person name="Shen Q."/>
            <person name="Zhang L."/>
            <person name="Liao Z."/>
            <person name="Wang S."/>
            <person name="Yan T."/>
            <person name="Shi P."/>
            <person name="Liu M."/>
            <person name="Fu X."/>
            <person name="Pan Q."/>
            <person name="Wang Y."/>
            <person name="Lv Z."/>
            <person name="Lu X."/>
            <person name="Zhang F."/>
            <person name="Jiang W."/>
            <person name="Ma Y."/>
            <person name="Chen M."/>
            <person name="Hao X."/>
            <person name="Li L."/>
            <person name="Tang Y."/>
            <person name="Lv G."/>
            <person name="Zhou Y."/>
            <person name="Sun X."/>
            <person name="Brodelius P.E."/>
            <person name="Rose J.K.C."/>
            <person name="Tang K."/>
        </authorList>
    </citation>
    <scope>NUCLEOTIDE SEQUENCE [LARGE SCALE GENOMIC DNA]</scope>
    <source>
        <strain evidence="6">cv. Huhao1</strain>
        <tissue evidence="5">Leaf</tissue>
    </source>
</reference>
<comment type="caution">
    <text evidence="5">The sequence shown here is derived from an EMBL/GenBank/DDBJ whole genome shotgun (WGS) entry which is preliminary data.</text>
</comment>